<evidence type="ECO:0000313" key="3">
    <source>
        <dbReference type="Proteomes" id="UP000813215"/>
    </source>
</evidence>
<dbReference type="InterPro" id="IPR018739">
    <property type="entry name" value="DUF2281"/>
</dbReference>
<evidence type="ECO:0000313" key="2">
    <source>
        <dbReference type="EMBL" id="MBW4435064.1"/>
    </source>
</evidence>
<dbReference type="EMBL" id="JAHHHW010000152">
    <property type="protein sequence ID" value="MBW4435064.1"/>
    <property type="molecule type" value="Genomic_DNA"/>
</dbReference>
<accession>A0A9E3HCJ0</accession>
<reference evidence="2" key="2">
    <citation type="journal article" date="2022" name="Microbiol. Resour. Announc.">
        <title>Metagenome Sequencing to Explore Phylogenomics of Terrestrial Cyanobacteria.</title>
        <authorList>
            <person name="Ward R.D."/>
            <person name="Stajich J.E."/>
            <person name="Johansen J.R."/>
            <person name="Huntemann M."/>
            <person name="Clum A."/>
            <person name="Foster B."/>
            <person name="Foster B."/>
            <person name="Roux S."/>
            <person name="Palaniappan K."/>
            <person name="Varghese N."/>
            <person name="Mukherjee S."/>
            <person name="Reddy T.B.K."/>
            <person name="Daum C."/>
            <person name="Copeland A."/>
            <person name="Chen I.A."/>
            <person name="Ivanova N.N."/>
            <person name="Kyrpides N.C."/>
            <person name="Shapiro N."/>
            <person name="Eloe-Fadrosh E.A."/>
            <person name="Pietrasiak N."/>
        </authorList>
    </citation>
    <scope>NUCLEOTIDE SEQUENCE</scope>
    <source>
        <strain evidence="2">HA4357-MV3</strain>
    </source>
</reference>
<name>A0A9E3HCJ0_9NOST</name>
<dbReference type="Proteomes" id="UP000813215">
    <property type="component" value="Unassembled WGS sequence"/>
</dbReference>
<reference evidence="2" key="1">
    <citation type="submission" date="2021-05" db="EMBL/GenBank/DDBJ databases">
        <authorList>
            <person name="Pietrasiak N."/>
            <person name="Ward R."/>
            <person name="Stajich J.E."/>
            <person name="Kurbessoian T."/>
        </authorList>
    </citation>
    <scope>NUCLEOTIDE SEQUENCE</scope>
    <source>
        <strain evidence="2">HA4357-MV3</strain>
    </source>
</reference>
<dbReference type="AlphaFoldDB" id="A0A9E3HCJ0"/>
<dbReference type="Pfam" id="PF10047">
    <property type="entry name" value="DUF2281"/>
    <property type="match status" value="1"/>
</dbReference>
<comment type="caution">
    <text evidence="2">The sequence shown here is derived from an EMBL/GenBank/DDBJ whole genome shotgun (WGS) entry which is preliminary data.</text>
</comment>
<protein>
    <submittedName>
        <fullName evidence="2">DUF2281 domain-containing protein</fullName>
    </submittedName>
</protein>
<proteinExistence type="predicted"/>
<feature type="domain" description="DUF2281" evidence="1">
    <location>
        <begin position="6"/>
        <end position="37"/>
    </location>
</feature>
<gene>
    <name evidence="2" type="ORF">KME28_25965</name>
</gene>
<sequence>MTIKEQLLQEIEKVPEPLLQEVLDFIQFLQNKRQQEKLEITLLSESSLQKDWLKPEEEAAWQDL</sequence>
<organism evidence="2 3">
    <name type="scientific">Pelatocladus maniniholoensis HA4357-MV3</name>
    <dbReference type="NCBI Taxonomy" id="1117104"/>
    <lineage>
        <taxon>Bacteria</taxon>
        <taxon>Bacillati</taxon>
        <taxon>Cyanobacteriota</taxon>
        <taxon>Cyanophyceae</taxon>
        <taxon>Nostocales</taxon>
        <taxon>Nostocaceae</taxon>
        <taxon>Pelatocladus</taxon>
    </lineage>
</organism>
<evidence type="ECO:0000259" key="1">
    <source>
        <dbReference type="Pfam" id="PF10047"/>
    </source>
</evidence>